<feature type="region of interest" description="Disordered" evidence="1">
    <location>
        <begin position="27"/>
        <end position="51"/>
    </location>
</feature>
<dbReference type="AlphaFoldDB" id="A0A5B7D2Y3"/>
<reference evidence="2 3" key="1">
    <citation type="submission" date="2019-05" db="EMBL/GenBank/DDBJ databases">
        <title>Another draft genome of Portunus trituberculatus and its Hox gene families provides insights of decapod evolution.</title>
        <authorList>
            <person name="Jeong J.-H."/>
            <person name="Song I."/>
            <person name="Kim S."/>
            <person name="Choi T."/>
            <person name="Kim D."/>
            <person name="Ryu S."/>
            <person name="Kim W."/>
        </authorList>
    </citation>
    <scope>NUCLEOTIDE SEQUENCE [LARGE SCALE GENOMIC DNA]</scope>
    <source>
        <tissue evidence="2">Muscle</tissue>
    </source>
</reference>
<dbReference type="Proteomes" id="UP000324222">
    <property type="component" value="Unassembled WGS sequence"/>
</dbReference>
<keyword evidence="3" id="KW-1185">Reference proteome</keyword>
<organism evidence="2 3">
    <name type="scientific">Portunus trituberculatus</name>
    <name type="common">Swimming crab</name>
    <name type="synonym">Neptunus trituberculatus</name>
    <dbReference type="NCBI Taxonomy" id="210409"/>
    <lineage>
        <taxon>Eukaryota</taxon>
        <taxon>Metazoa</taxon>
        <taxon>Ecdysozoa</taxon>
        <taxon>Arthropoda</taxon>
        <taxon>Crustacea</taxon>
        <taxon>Multicrustacea</taxon>
        <taxon>Malacostraca</taxon>
        <taxon>Eumalacostraca</taxon>
        <taxon>Eucarida</taxon>
        <taxon>Decapoda</taxon>
        <taxon>Pleocyemata</taxon>
        <taxon>Brachyura</taxon>
        <taxon>Eubrachyura</taxon>
        <taxon>Portunoidea</taxon>
        <taxon>Portunidae</taxon>
        <taxon>Portuninae</taxon>
        <taxon>Portunus</taxon>
    </lineage>
</organism>
<dbReference type="EMBL" id="VSRR010000504">
    <property type="protein sequence ID" value="MPC16412.1"/>
    <property type="molecule type" value="Genomic_DNA"/>
</dbReference>
<comment type="caution">
    <text evidence="2">The sequence shown here is derived from an EMBL/GenBank/DDBJ whole genome shotgun (WGS) entry which is preliminary data.</text>
</comment>
<evidence type="ECO:0000313" key="2">
    <source>
        <dbReference type="EMBL" id="MPC16412.1"/>
    </source>
</evidence>
<proteinExistence type="predicted"/>
<sequence>MFHFTSPSQDSIIHPLPLSHLHPPIHPQLTTYTHSPILHPPPSSSYHPSPTKPSTYTLINLPIHNHKYQLIHCPLTH</sequence>
<gene>
    <name evidence="2" type="ORF">E2C01_009236</name>
</gene>
<name>A0A5B7D2Y3_PORTR</name>
<protein>
    <submittedName>
        <fullName evidence="2">Uncharacterized protein</fullName>
    </submittedName>
</protein>
<evidence type="ECO:0000313" key="3">
    <source>
        <dbReference type="Proteomes" id="UP000324222"/>
    </source>
</evidence>
<accession>A0A5B7D2Y3</accession>
<evidence type="ECO:0000256" key="1">
    <source>
        <dbReference type="SAM" id="MobiDB-lite"/>
    </source>
</evidence>